<evidence type="ECO:0000313" key="3">
    <source>
        <dbReference type="Proteomes" id="UP001341840"/>
    </source>
</evidence>
<evidence type="ECO:0000313" key="2">
    <source>
        <dbReference type="EMBL" id="MED6175481.1"/>
    </source>
</evidence>
<feature type="region of interest" description="Disordered" evidence="1">
    <location>
        <begin position="39"/>
        <end position="65"/>
    </location>
</feature>
<dbReference type="EMBL" id="JASCZI010152132">
    <property type="protein sequence ID" value="MED6175481.1"/>
    <property type="molecule type" value="Genomic_DNA"/>
</dbReference>
<keyword evidence="3" id="KW-1185">Reference proteome</keyword>
<comment type="caution">
    <text evidence="2">The sequence shown here is derived from an EMBL/GenBank/DDBJ whole genome shotgun (WGS) entry which is preliminary data.</text>
</comment>
<protein>
    <submittedName>
        <fullName evidence="2">Uncharacterized protein</fullName>
    </submittedName>
</protein>
<feature type="compositionally biased region" description="Basic residues" evidence="1">
    <location>
        <begin position="92"/>
        <end position="106"/>
    </location>
</feature>
<reference evidence="2 3" key="1">
    <citation type="journal article" date="2023" name="Plants (Basel)">
        <title>Bridging the Gap: Combining Genomics and Transcriptomics Approaches to Understand Stylosanthes scabra, an Orphan Legume from the Brazilian Caatinga.</title>
        <authorList>
            <person name="Ferreira-Neto J.R.C."/>
            <person name="da Silva M.D."/>
            <person name="Binneck E."/>
            <person name="de Melo N.F."/>
            <person name="da Silva R.H."/>
            <person name="de Melo A.L.T.M."/>
            <person name="Pandolfi V."/>
            <person name="Bustamante F.O."/>
            <person name="Brasileiro-Vidal A.C."/>
            <person name="Benko-Iseppon A.M."/>
        </authorList>
    </citation>
    <scope>NUCLEOTIDE SEQUENCE [LARGE SCALE GENOMIC DNA]</scope>
    <source>
        <tissue evidence="2">Leaves</tissue>
    </source>
</reference>
<dbReference type="Proteomes" id="UP001341840">
    <property type="component" value="Unassembled WGS sequence"/>
</dbReference>
<name>A0ABU6VSW3_9FABA</name>
<organism evidence="2 3">
    <name type="scientific">Stylosanthes scabra</name>
    <dbReference type="NCBI Taxonomy" id="79078"/>
    <lineage>
        <taxon>Eukaryota</taxon>
        <taxon>Viridiplantae</taxon>
        <taxon>Streptophyta</taxon>
        <taxon>Embryophyta</taxon>
        <taxon>Tracheophyta</taxon>
        <taxon>Spermatophyta</taxon>
        <taxon>Magnoliopsida</taxon>
        <taxon>eudicotyledons</taxon>
        <taxon>Gunneridae</taxon>
        <taxon>Pentapetalae</taxon>
        <taxon>rosids</taxon>
        <taxon>fabids</taxon>
        <taxon>Fabales</taxon>
        <taxon>Fabaceae</taxon>
        <taxon>Papilionoideae</taxon>
        <taxon>50 kb inversion clade</taxon>
        <taxon>dalbergioids sensu lato</taxon>
        <taxon>Dalbergieae</taxon>
        <taxon>Pterocarpus clade</taxon>
        <taxon>Stylosanthes</taxon>
    </lineage>
</organism>
<proteinExistence type="predicted"/>
<feature type="region of interest" description="Disordered" evidence="1">
    <location>
        <begin position="90"/>
        <end position="114"/>
    </location>
</feature>
<evidence type="ECO:0000256" key="1">
    <source>
        <dbReference type="SAM" id="MobiDB-lite"/>
    </source>
</evidence>
<sequence>MALTSMIWNSSKPSKYDGFKPPIRMMPIVHPNPPLSLLSPPPRLIGGAPPTRAFPAPSARRHHSSLPLARKLRRGVARLSLSSPQFVPCRLAARRRSSTSPPHRRSTPPPCLSPSSLLSTASPFLLAVV</sequence>
<accession>A0ABU6VSW3</accession>
<gene>
    <name evidence="2" type="ORF">PIB30_078766</name>
</gene>